<dbReference type="AlphaFoldDB" id="A0AAV7H8R2"/>
<accession>A0AAV7H8R2</accession>
<proteinExistence type="predicted"/>
<sequence length="70" mass="8108">MNNSSQDNHRLNLMMSHMAEDVTEVEEEEGVGKEVDMVDMEVMEDMEDMVDMQTIKDIQTTKAMQIIKDI</sequence>
<name>A0AAV7H8R2_DENCH</name>
<reference evidence="1 2" key="1">
    <citation type="journal article" date="2021" name="Hortic Res">
        <title>Chromosome-scale assembly of the Dendrobium chrysotoxum genome enhances the understanding of orchid evolution.</title>
        <authorList>
            <person name="Zhang Y."/>
            <person name="Zhang G.Q."/>
            <person name="Zhang D."/>
            <person name="Liu X.D."/>
            <person name="Xu X.Y."/>
            <person name="Sun W.H."/>
            <person name="Yu X."/>
            <person name="Zhu X."/>
            <person name="Wang Z.W."/>
            <person name="Zhao X."/>
            <person name="Zhong W.Y."/>
            <person name="Chen H."/>
            <person name="Yin W.L."/>
            <person name="Huang T."/>
            <person name="Niu S.C."/>
            <person name="Liu Z.J."/>
        </authorList>
    </citation>
    <scope>NUCLEOTIDE SEQUENCE [LARGE SCALE GENOMIC DNA]</scope>
    <source>
        <strain evidence="1">Lindl</strain>
    </source>
</reference>
<dbReference type="Proteomes" id="UP000775213">
    <property type="component" value="Unassembled WGS sequence"/>
</dbReference>
<organism evidence="1 2">
    <name type="scientific">Dendrobium chrysotoxum</name>
    <name type="common">Orchid</name>
    <dbReference type="NCBI Taxonomy" id="161865"/>
    <lineage>
        <taxon>Eukaryota</taxon>
        <taxon>Viridiplantae</taxon>
        <taxon>Streptophyta</taxon>
        <taxon>Embryophyta</taxon>
        <taxon>Tracheophyta</taxon>
        <taxon>Spermatophyta</taxon>
        <taxon>Magnoliopsida</taxon>
        <taxon>Liliopsida</taxon>
        <taxon>Asparagales</taxon>
        <taxon>Orchidaceae</taxon>
        <taxon>Epidendroideae</taxon>
        <taxon>Malaxideae</taxon>
        <taxon>Dendrobiinae</taxon>
        <taxon>Dendrobium</taxon>
    </lineage>
</organism>
<protein>
    <submittedName>
        <fullName evidence="1">Uncharacterized protein</fullName>
    </submittedName>
</protein>
<gene>
    <name evidence="1" type="ORF">IEQ34_001732</name>
</gene>
<evidence type="ECO:0000313" key="1">
    <source>
        <dbReference type="EMBL" id="KAH0470174.1"/>
    </source>
</evidence>
<dbReference type="EMBL" id="JAGFBR010000002">
    <property type="protein sequence ID" value="KAH0470174.1"/>
    <property type="molecule type" value="Genomic_DNA"/>
</dbReference>
<keyword evidence="2" id="KW-1185">Reference proteome</keyword>
<evidence type="ECO:0000313" key="2">
    <source>
        <dbReference type="Proteomes" id="UP000775213"/>
    </source>
</evidence>
<comment type="caution">
    <text evidence="1">The sequence shown here is derived from an EMBL/GenBank/DDBJ whole genome shotgun (WGS) entry which is preliminary data.</text>
</comment>